<reference evidence="1 2" key="1">
    <citation type="submission" date="2021-06" db="EMBL/GenBank/DDBJ databases">
        <authorList>
            <person name="Palmer J.M."/>
        </authorList>
    </citation>
    <scope>NUCLEOTIDE SEQUENCE [LARGE SCALE GENOMIC DNA]</scope>
    <source>
        <strain evidence="1 2">AS_MEX2019</strain>
        <tissue evidence="1">Muscle</tissue>
    </source>
</reference>
<proteinExistence type="predicted"/>
<dbReference type="Gene3D" id="2.60.40.10">
    <property type="entry name" value="Immunoglobulins"/>
    <property type="match status" value="1"/>
</dbReference>
<organism evidence="1 2">
    <name type="scientific">Ameca splendens</name>
    <dbReference type="NCBI Taxonomy" id="208324"/>
    <lineage>
        <taxon>Eukaryota</taxon>
        <taxon>Metazoa</taxon>
        <taxon>Chordata</taxon>
        <taxon>Craniata</taxon>
        <taxon>Vertebrata</taxon>
        <taxon>Euteleostomi</taxon>
        <taxon>Actinopterygii</taxon>
        <taxon>Neopterygii</taxon>
        <taxon>Teleostei</taxon>
        <taxon>Neoteleostei</taxon>
        <taxon>Acanthomorphata</taxon>
        <taxon>Ovalentaria</taxon>
        <taxon>Atherinomorphae</taxon>
        <taxon>Cyprinodontiformes</taxon>
        <taxon>Goodeidae</taxon>
        <taxon>Ameca</taxon>
    </lineage>
</organism>
<dbReference type="Proteomes" id="UP001469553">
    <property type="component" value="Unassembled WGS sequence"/>
</dbReference>
<accession>A0ABV0XSZ4</accession>
<evidence type="ECO:0000313" key="2">
    <source>
        <dbReference type="Proteomes" id="UP001469553"/>
    </source>
</evidence>
<sequence length="119" mass="13471">MMRLSAAEEVKKQLSGVVGGNITLPDPLLDFGFLLKERKNIALVIDRKLQILEQIFENKLQWNRNSGLFTITDLQRNNSGVYSIDSKTGRSFSSTYNLTVYGESPRLGSNQSRFVFILI</sequence>
<protein>
    <submittedName>
        <fullName evidence="1">Uncharacterized protein</fullName>
    </submittedName>
</protein>
<name>A0ABV0XSZ4_9TELE</name>
<evidence type="ECO:0000313" key="1">
    <source>
        <dbReference type="EMBL" id="MEQ2284607.1"/>
    </source>
</evidence>
<gene>
    <name evidence="1" type="ORF">AMECASPLE_023375</name>
</gene>
<comment type="caution">
    <text evidence="1">The sequence shown here is derived from an EMBL/GenBank/DDBJ whole genome shotgun (WGS) entry which is preliminary data.</text>
</comment>
<keyword evidence="2" id="KW-1185">Reference proteome</keyword>
<dbReference type="EMBL" id="JAHRIP010011550">
    <property type="protein sequence ID" value="MEQ2284607.1"/>
    <property type="molecule type" value="Genomic_DNA"/>
</dbReference>
<dbReference type="InterPro" id="IPR013783">
    <property type="entry name" value="Ig-like_fold"/>
</dbReference>